<dbReference type="eggNOG" id="ENOG502TN9N">
    <property type="taxonomic scope" value="Eukaryota"/>
</dbReference>
<reference evidence="2 3" key="1">
    <citation type="journal article" date="2012" name="Nat. Genet.">
        <title>Plasmodium cynomolgi genome sequences provide insight into Plasmodium vivax and the monkey malaria clade.</title>
        <authorList>
            <person name="Tachibana S."/>
            <person name="Sullivan S.A."/>
            <person name="Kawai S."/>
            <person name="Nakamura S."/>
            <person name="Kim H.R."/>
            <person name="Goto N."/>
            <person name="Arisue N."/>
            <person name="Palacpac N.M.Q."/>
            <person name="Honma H."/>
            <person name="Yagi M."/>
            <person name="Tougan T."/>
            <person name="Katakai Y."/>
            <person name="Kaneko O."/>
            <person name="Mita T."/>
            <person name="Kita K."/>
            <person name="Yasutomi Y."/>
            <person name="Sutton P.L."/>
            <person name="Shakhbatyan R."/>
            <person name="Horii T."/>
            <person name="Yasunaga T."/>
            <person name="Barnwell J.W."/>
            <person name="Escalante A.A."/>
            <person name="Carlton J.M."/>
            <person name="Tanabe K."/>
        </authorList>
    </citation>
    <scope>NUCLEOTIDE SEQUENCE [LARGE SCALE GENOMIC DNA]</scope>
    <source>
        <strain evidence="2 3">B</strain>
    </source>
</reference>
<protein>
    <submittedName>
        <fullName evidence="2">Uncharacterized protein</fullName>
    </submittedName>
</protein>
<sequence>MKTWSIGTPEIVTQNHLPVHFKYPSSIQVAIFSKHVEKLQMVDISKLMLYKNNDYYMKAFLVDEHENVILTNEPFTYTLEEEAPSSGDLLKICLKDKSRYLEVINEKRKNVTKTNSTILINCNDEGAFEAKGVLTIQNELVYETDHLEIHFAFAKLTKVKVSLLFRNAEKGDQMAVVPMRVQFFDKYNRKVNMLPTQLLQVKLAYDYDKRIEMAPLNWTPQEWNERMSQLQTTHEQNERMSQLQTPHEQNERVGQLQTPQRSTTEEPTAVTTDMFFQVRTSHEGKYYIQMEVKYKLANKHISILSNMTPLIVYSRGVSLYGGGNSILIHPYEQTVEVPFQLCHPLIHKVICVSKNEKLVEVEGVFKSDGEKCAYVCSIKSGYSMGNTEIHVFPIFESYYAVFSQDKGRTNFKSIEKLEEDFHNLERYYDHYLEHCKEHKKGYNMDAHTCEEIENEKKLRNLFFLKFDVTVDYVRSMKLFAEDTIRLVPHEEIHTFASFYRGGGDTRPFLSLDFRLLYERTAELFQVEYFVNDGSVLLGDGRRDREEGRHQECHPDRHPDCHPGCQPHRQPDGPPPARRTIVTDLRVSPDAFLSIEARNEGRFFLYANFTKYSGNSHQGEVVYSQVYNLVVQRRATQGTTLPVVHLSSNGVYKFDRNFHCLAIFANWTYEQRLLLSQEKNVHTERKPILHNAHYWNRQENIYKKFIIKISEISTVKVYNYYGKFIPLNVVQYLSVHLYNINMERVIPPLNGKLYVHVSHPSVLTVRAVGPNHMFIVPHRIGCSFVCVRFELHPGNHPGKHPPNDAQNNPRDGWPTQGSGESAPTSKMYLCVTKRVPTKYFQQRKNCYYLNRVYKLLGRYSHRFFQQPYMCVDSVTTKEEAKLGKVRGALLSKSNFYRVYKHYDGIFMVKKFEDLFQPPTGHLSIINDHCSGLKL</sequence>
<feature type="compositionally biased region" description="Basic and acidic residues" evidence="1">
    <location>
        <begin position="546"/>
        <end position="560"/>
    </location>
</feature>
<evidence type="ECO:0000313" key="3">
    <source>
        <dbReference type="Proteomes" id="UP000006319"/>
    </source>
</evidence>
<dbReference type="GeneID" id="14691275"/>
<dbReference type="PhylomeDB" id="K6UPV7"/>
<proteinExistence type="predicted"/>
<feature type="compositionally biased region" description="Polar residues" evidence="1">
    <location>
        <begin position="803"/>
        <end position="821"/>
    </location>
</feature>
<feature type="region of interest" description="Disordered" evidence="1">
    <location>
        <begin position="796"/>
        <end position="821"/>
    </location>
</feature>
<feature type="compositionally biased region" description="Polar residues" evidence="1">
    <location>
        <begin position="228"/>
        <end position="247"/>
    </location>
</feature>
<gene>
    <name evidence="2" type="ORF">PCYB_031670</name>
</gene>
<name>K6UPV7_PLACD</name>
<evidence type="ECO:0000256" key="1">
    <source>
        <dbReference type="SAM" id="MobiDB-lite"/>
    </source>
</evidence>
<keyword evidence="3" id="KW-1185">Reference proteome</keyword>
<feature type="compositionally biased region" description="Polar residues" evidence="1">
    <location>
        <begin position="255"/>
        <end position="268"/>
    </location>
</feature>
<accession>K6UPV7</accession>
<dbReference type="OrthoDB" id="380437at2759"/>
<dbReference type="KEGG" id="pcy:PCYB_031670"/>
<dbReference type="EMBL" id="DF157095">
    <property type="protein sequence ID" value="GAB64754.1"/>
    <property type="molecule type" value="Genomic_DNA"/>
</dbReference>
<dbReference type="Proteomes" id="UP000006319">
    <property type="component" value="Chromosome 3"/>
</dbReference>
<dbReference type="VEuPathDB" id="PlasmoDB:PCYB_031670"/>
<feature type="region of interest" description="Disordered" evidence="1">
    <location>
        <begin position="228"/>
        <end position="268"/>
    </location>
</feature>
<feature type="region of interest" description="Disordered" evidence="1">
    <location>
        <begin position="546"/>
        <end position="574"/>
    </location>
</feature>
<evidence type="ECO:0000313" key="2">
    <source>
        <dbReference type="EMBL" id="GAB64754.1"/>
    </source>
</evidence>
<organism evidence="2 3">
    <name type="scientific">Plasmodium cynomolgi (strain B)</name>
    <dbReference type="NCBI Taxonomy" id="1120755"/>
    <lineage>
        <taxon>Eukaryota</taxon>
        <taxon>Sar</taxon>
        <taxon>Alveolata</taxon>
        <taxon>Apicomplexa</taxon>
        <taxon>Aconoidasida</taxon>
        <taxon>Haemosporida</taxon>
        <taxon>Plasmodiidae</taxon>
        <taxon>Plasmodium</taxon>
        <taxon>Plasmodium (Plasmodium)</taxon>
    </lineage>
</organism>
<dbReference type="AlphaFoldDB" id="K6UPV7"/>
<dbReference type="RefSeq" id="XP_004220885.1">
    <property type="nucleotide sequence ID" value="XM_004220837.1"/>
</dbReference>